<feature type="transmembrane region" description="Helical" evidence="8">
    <location>
        <begin position="383"/>
        <end position="403"/>
    </location>
</feature>
<keyword evidence="6 8" id="KW-0472">Membrane</keyword>
<comment type="similarity">
    <text evidence="2">Belongs to the major facilitator superfamily. Sugar transporter (TC 2.A.1.1) family.</text>
</comment>
<dbReference type="PANTHER" id="PTHR23508">
    <property type="entry name" value="CARBOXYLIC ACID TRANSPORTER PROTEIN HOMOLOG"/>
    <property type="match status" value="1"/>
</dbReference>
<dbReference type="InterPro" id="IPR020846">
    <property type="entry name" value="MFS_dom"/>
</dbReference>
<feature type="transmembrane region" description="Helical" evidence="8">
    <location>
        <begin position="448"/>
        <end position="468"/>
    </location>
</feature>
<evidence type="ECO:0000256" key="6">
    <source>
        <dbReference type="ARBA" id="ARBA00023136"/>
    </source>
</evidence>
<evidence type="ECO:0000313" key="10">
    <source>
        <dbReference type="EMBL" id="KAH9837523.1"/>
    </source>
</evidence>
<keyword evidence="4 8" id="KW-0812">Transmembrane</keyword>
<feature type="domain" description="Major facilitator superfamily (MFS) profile" evidence="9">
    <location>
        <begin position="90"/>
        <end position="510"/>
    </location>
</feature>
<keyword evidence="11" id="KW-1185">Reference proteome</keyword>
<feature type="transmembrane region" description="Helical" evidence="8">
    <location>
        <begin position="349"/>
        <end position="371"/>
    </location>
</feature>
<dbReference type="PROSITE" id="PS50850">
    <property type="entry name" value="MFS"/>
    <property type="match status" value="1"/>
</dbReference>
<gene>
    <name evidence="10" type="ORF">Tdes44962_MAKER08335</name>
</gene>
<evidence type="ECO:0000256" key="7">
    <source>
        <dbReference type="SAM" id="MobiDB-lite"/>
    </source>
</evidence>
<feature type="transmembrane region" description="Helical" evidence="8">
    <location>
        <begin position="228"/>
        <end position="250"/>
    </location>
</feature>
<dbReference type="InterPro" id="IPR005828">
    <property type="entry name" value="MFS_sugar_transport-like"/>
</dbReference>
<dbReference type="Gene3D" id="1.20.1250.20">
    <property type="entry name" value="MFS general substrate transporter like domains"/>
    <property type="match status" value="1"/>
</dbReference>
<evidence type="ECO:0000259" key="9">
    <source>
        <dbReference type="PROSITE" id="PS50850"/>
    </source>
</evidence>
<evidence type="ECO:0000256" key="1">
    <source>
        <dbReference type="ARBA" id="ARBA00004141"/>
    </source>
</evidence>
<sequence>SAVRPKQRSASHQPHSGLDSRLRAAGKRPKHVRPVHPERLHELVGLTARSHIMAVDKHFGVAHEPTEQATAQRRGSVADVRKSFWDRIWPVMACGAGLFSDGYLNNVIGSVSTCLKAIYGERYSTSPAISNIGSITFVGTVVGQLVFGFTSDHWSRKWSLFLSTIILLLFAILGTAAYGAGGSLGGLVAALTAYRFFLGIGIGGEYPAGSVACAESTGELKSGTRNRWFCLFTNVQIDFGFVLGAFVPMIVVLCTTESHLRAAWRIMLGIGIIPPLSLLYLRLKLNEPEAYKKNCMRHAKTPWLLAIKFYWFRLCIVGAIWFIYDFSSYSFGIFSSELLSNLLGDDGRLWVSFGWNTLLNLFYMPGCILGAWTSDWWGPRNALGYVVLAQAIVGFIFAGVYGYLAKPEYVGAFVVVYGIFIALGEMGPGNNIGLIASKTSATAIRGKYYGICAAIGKIGAFVGSKTLILLYNDYYNAGHAVKAGQVPFFISSALCVVSAGLALFLLPHIGQDTIDEEDAKFRAYLEQNGYDTSQMGIHDPSLDNFVEKGSAADDGSPSQELES</sequence>
<comment type="caution">
    <text evidence="10">The sequence shown here is derived from an EMBL/GenBank/DDBJ whole genome shotgun (WGS) entry which is preliminary data.</text>
</comment>
<keyword evidence="3" id="KW-0813">Transport</keyword>
<dbReference type="EMBL" id="RIBY02000768">
    <property type="protein sequence ID" value="KAH9837523.1"/>
    <property type="molecule type" value="Genomic_DNA"/>
</dbReference>
<evidence type="ECO:0000256" key="2">
    <source>
        <dbReference type="ARBA" id="ARBA00010992"/>
    </source>
</evidence>
<organism evidence="10 11">
    <name type="scientific">Teratosphaeria destructans</name>
    <dbReference type="NCBI Taxonomy" id="418781"/>
    <lineage>
        <taxon>Eukaryota</taxon>
        <taxon>Fungi</taxon>
        <taxon>Dikarya</taxon>
        <taxon>Ascomycota</taxon>
        <taxon>Pezizomycotina</taxon>
        <taxon>Dothideomycetes</taxon>
        <taxon>Dothideomycetidae</taxon>
        <taxon>Mycosphaerellales</taxon>
        <taxon>Teratosphaeriaceae</taxon>
        <taxon>Teratosphaeria</taxon>
    </lineage>
</organism>
<feature type="transmembrane region" description="Helical" evidence="8">
    <location>
        <begin position="128"/>
        <end position="148"/>
    </location>
</feature>
<feature type="region of interest" description="Disordered" evidence="7">
    <location>
        <begin position="541"/>
        <end position="563"/>
    </location>
</feature>
<feature type="transmembrane region" description="Helical" evidence="8">
    <location>
        <begin position="409"/>
        <end position="427"/>
    </location>
</feature>
<feature type="non-terminal residue" evidence="10">
    <location>
        <position position="1"/>
    </location>
</feature>
<feature type="transmembrane region" description="Helical" evidence="8">
    <location>
        <begin position="302"/>
        <end position="324"/>
    </location>
</feature>
<feature type="transmembrane region" description="Helical" evidence="8">
    <location>
        <begin position="262"/>
        <end position="281"/>
    </location>
</feature>
<dbReference type="Pfam" id="PF00083">
    <property type="entry name" value="Sugar_tr"/>
    <property type="match status" value="2"/>
</dbReference>
<evidence type="ECO:0000256" key="8">
    <source>
        <dbReference type="SAM" id="Phobius"/>
    </source>
</evidence>
<comment type="subcellular location">
    <subcellularLocation>
        <location evidence="1">Membrane</location>
        <topology evidence="1">Multi-pass membrane protein</topology>
    </subcellularLocation>
</comment>
<reference evidence="10 11" key="1">
    <citation type="journal article" date="2018" name="IMA Fungus">
        <title>IMA Genome-F 10: Nine draft genome sequences of Claviceps purpurea s.lat., including C. arundinis, C. humidiphila, and C. cf. spartinae, pseudomolecules for the pitch canker pathogen Fusarium circinatum, draft genome of Davidsoniella eucalypti, Grosmannia galeiformis, Quambalaria eucalypti, and Teratosphaeria destructans.</title>
        <authorList>
            <person name="Wingfield B.D."/>
            <person name="Liu M."/>
            <person name="Nguyen H.D."/>
            <person name="Lane F.A."/>
            <person name="Morgan S.W."/>
            <person name="De Vos L."/>
            <person name="Wilken P.M."/>
            <person name="Duong T.A."/>
            <person name="Aylward J."/>
            <person name="Coetzee M.P."/>
            <person name="Dadej K."/>
            <person name="De Beer Z.W."/>
            <person name="Findlay W."/>
            <person name="Havenga M."/>
            <person name="Kolarik M."/>
            <person name="Menzies J.G."/>
            <person name="Naidoo K."/>
            <person name="Pochopski O."/>
            <person name="Shoukouhi P."/>
            <person name="Santana Q.C."/>
            <person name="Seifert K.A."/>
            <person name="Soal N."/>
            <person name="Steenkamp E.T."/>
            <person name="Tatham C.T."/>
            <person name="van der Nest M.A."/>
            <person name="Wingfield M.J."/>
        </authorList>
    </citation>
    <scope>NUCLEOTIDE SEQUENCE [LARGE SCALE GENOMIC DNA]</scope>
    <source>
        <strain evidence="10">CMW44962</strain>
    </source>
</reference>
<dbReference type="OrthoDB" id="2261376at2759"/>
<dbReference type="FunFam" id="1.20.1250.20:FF:000140">
    <property type="entry name" value="Putative MFS phospholipid transporter"/>
    <property type="match status" value="1"/>
</dbReference>
<evidence type="ECO:0000313" key="11">
    <source>
        <dbReference type="Proteomes" id="UP001138500"/>
    </source>
</evidence>
<accession>A0A9W7W559</accession>
<protein>
    <submittedName>
        <fullName evidence="10">MFS phospholipid transporter Git1</fullName>
    </submittedName>
</protein>
<dbReference type="PANTHER" id="PTHR23508:SF10">
    <property type="entry name" value="CARBOXYLIC ACID TRANSPORTER PROTEIN HOMOLOG"/>
    <property type="match status" value="1"/>
</dbReference>
<dbReference type="GO" id="GO:0046943">
    <property type="term" value="F:carboxylic acid transmembrane transporter activity"/>
    <property type="evidence" value="ECO:0007669"/>
    <property type="project" value="TreeGrafter"/>
</dbReference>
<dbReference type="SUPFAM" id="SSF103473">
    <property type="entry name" value="MFS general substrate transporter"/>
    <property type="match status" value="1"/>
</dbReference>
<evidence type="ECO:0000256" key="5">
    <source>
        <dbReference type="ARBA" id="ARBA00022989"/>
    </source>
</evidence>
<evidence type="ECO:0000256" key="3">
    <source>
        <dbReference type="ARBA" id="ARBA00022448"/>
    </source>
</evidence>
<name>A0A9W7W559_9PEZI</name>
<dbReference type="AlphaFoldDB" id="A0A9W7W559"/>
<reference evidence="10 11" key="2">
    <citation type="journal article" date="2021" name="Curr. Genet.">
        <title>Genetic response to nitrogen starvation in the aggressive Eucalyptus foliar pathogen Teratosphaeria destructans.</title>
        <authorList>
            <person name="Havenga M."/>
            <person name="Wingfield B.D."/>
            <person name="Wingfield M.J."/>
            <person name="Dreyer L.L."/>
            <person name="Roets F."/>
            <person name="Aylward J."/>
        </authorList>
    </citation>
    <scope>NUCLEOTIDE SEQUENCE [LARGE SCALE GENOMIC DNA]</scope>
    <source>
        <strain evidence="10">CMW44962</strain>
    </source>
</reference>
<dbReference type="GO" id="GO:0005886">
    <property type="term" value="C:plasma membrane"/>
    <property type="evidence" value="ECO:0007669"/>
    <property type="project" value="TreeGrafter"/>
</dbReference>
<keyword evidence="5 8" id="KW-1133">Transmembrane helix</keyword>
<dbReference type="InterPro" id="IPR036259">
    <property type="entry name" value="MFS_trans_sf"/>
</dbReference>
<evidence type="ECO:0000256" key="4">
    <source>
        <dbReference type="ARBA" id="ARBA00022692"/>
    </source>
</evidence>
<feature type="transmembrane region" description="Helical" evidence="8">
    <location>
        <begin position="160"/>
        <end position="181"/>
    </location>
</feature>
<dbReference type="Proteomes" id="UP001138500">
    <property type="component" value="Unassembled WGS sequence"/>
</dbReference>
<proteinExistence type="inferred from homology"/>
<feature type="region of interest" description="Disordered" evidence="7">
    <location>
        <begin position="1"/>
        <end position="32"/>
    </location>
</feature>
<feature type="transmembrane region" description="Helical" evidence="8">
    <location>
        <begin position="488"/>
        <end position="506"/>
    </location>
</feature>